<keyword evidence="1" id="KW-0479">Metal-binding</keyword>
<keyword evidence="2 4" id="KW-0863">Zinc-finger</keyword>
<feature type="domain" description="PH" evidence="6">
    <location>
        <begin position="671"/>
        <end position="692"/>
    </location>
</feature>
<sequence>MAPTITEPPIAKATTEPSKRDAEVLRRNIERFVDGLMEEKHSLAELLNESFTTEMLDLLFKRMTAKLRAILFSRARTLELLRAALNPKLSRHTRSLATSFIISGGAVSCVVACSDDDHKPCLDFWETIFGAMHDEVQQQSSEPATVDAGAVNNGSTAVKPTDAAPTESVLAVEELEKLIQVEVKAIERDGAQSLHRSVVEQASANLSRDSGLSPRSRPSVQSMDEDEEDDHDSNRQLELAFDEIDAPPTPTSARTSVADDEDSVPSSTSSTGTFTFPTQQAPRCLGVFSEDTANFSAQLLRYYAVRGQRGSCILHYLAQHVETVDLLLVNVGHDDTRTMLLHLMYSDHSEASMAALFKSGLLEKLVQRIVTFTPPRNAFERDCIENSFLLLREIIHAPYLTARGVAISAKTIPVDKITGQDEYVSICGASRELANSSMRKYTSRKVRHVVSLFLQHNQAPLEQLFSQMIKELTFWSSPVEGARQRKGSIANYEAQEVLSLLDAGHPRPTSTAMLTHLFELAETVDFAEEHTRNQGLNSTAAATSVGIDCVNYRCATHLVRSGRLLMKKKLRNELQSCEVSVNCMMGIRVTSLREDPVAAGGVIDSHFPVHSQGNQLQWTLDEVDAVESSTWHPHGFTITLKKAVSNMHSHEYGLSGIDSDLGDNAVRTDEYFAASSEEEKNEWIALLSAVINGDLDALEVFCSDDWRSNVREYRRLRECLITSMEHKGHEVMALLRQIVVAKTRQASGYHLWAIVKFLHAVLAIESHRLDHMFISAQLLDMLLHCYELYPTWNLLLGEITHMLIFVVGDFKNKRSRRCPIVGKLFVRGEGALRPLLFKAFIRENMDDRHGSPFYGTDTLSNLKLFMESLKRCYRQPKSRSQERIQTALREDPEWQRLLQAIEAQCQRHPEWWITSSVVSQLHRASGPSPSPTRGRSDSASSSSSSSSASSSGTPAPRQPSFHDHIISQITRPCYFSAHGFGSSFLLGDGCAFGYMFKERHHGARWQKVLLVYEYESHKLWYFYPSEVDESHHIQWKWVIPVGVRSRYTHGHDETHASVGHHGLFITAFDHHQTTHGLGHHTAATRELHLSVTKLEDRDKWKRVLGEAATQIQCLVKDYNARLAHLKKPDKKLVTHCQDPSCQQQFKLFRRPHSCKRCGKWFCGKCSQQRMAIPEVGLMHPVRHCRQCFAIEGANDAMTEPSNLFRQSSNGKGGKTPAANKGSAGNGASKALTIDLALDDETRHSFSNVELFELAHGMVSPRSLLALRRRMNRQDSIDSPTHAFRIDEVEGHARSQHFFDGADSDGASDDSSSSSPPVSPSSGAQAATEPR</sequence>
<dbReference type="Gene3D" id="3.30.40.10">
    <property type="entry name" value="Zinc/RING finger domain, C3HC4 (zinc finger)"/>
    <property type="match status" value="1"/>
</dbReference>
<feature type="compositionally biased region" description="Low complexity" evidence="5">
    <location>
        <begin position="923"/>
        <end position="951"/>
    </location>
</feature>
<feature type="region of interest" description="Disordered" evidence="5">
    <location>
        <begin position="202"/>
        <end position="275"/>
    </location>
</feature>
<name>A0AAD5QEN2_PYTIN</name>
<dbReference type="GO" id="GO:0008270">
    <property type="term" value="F:zinc ion binding"/>
    <property type="evidence" value="ECO:0007669"/>
    <property type="project" value="UniProtKB-KW"/>
</dbReference>
<evidence type="ECO:0000256" key="1">
    <source>
        <dbReference type="ARBA" id="ARBA00022723"/>
    </source>
</evidence>
<dbReference type="InterPro" id="IPR011011">
    <property type="entry name" value="Znf_FYVE_PHD"/>
</dbReference>
<evidence type="ECO:0000256" key="2">
    <source>
        <dbReference type="ARBA" id="ARBA00022771"/>
    </source>
</evidence>
<feature type="compositionally biased region" description="Low complexity" evidence="5">
    <location>
        <begin position="1308"/>
        <end position="1323"/>
    </location>
</feature>
<protein>
    <recommendedName>
        <fullName evidence="10">FYVE-type domain-containing protein</fullName>
    </recommendedName>
</protein>
<dbReference type="Proteomes" id="UP001209570">
    <property type="component" value="Unassembled WGS sequence"/>
</dbReference>
<evidence type="ECO:0000256" key="3">
    <source>
        <dbReference type="ARBA" id="ARBA00022833"/>
    </source>
</evidence>
<organism evidence="8 9">
    <name type="scientific">Pythium insidiosum</name>
    <name type="common">Pythiosis disease agent</name>
    <dbReference type="NCBI Taxonomy" id="114742"/>
    <lineage>
        <taxon>Eukaryota</taxon>
        <taxon>Sar</taxon>
        <taxon>Stramenopiles</taxon>
        <taxon>Oomycota</taxon>
        <taxon>Peronosporomycetes</taxon>
        <taxon>Pythiales</taxon>
        <taxon>Pythiaceae</taxon>
        <taxon>Pythium</taxon>
    </lineage>
</organism>
<keyword evidence="3" id="KW-0862">Zinc</keyword>
<dbReference type="PANTHER" id="PTHR23164">
    <property type="entry name" value="EARLY ENDOSOME ANTIGEN 1"/>
    <property type="match status" value="1"/>
</dbReference>
<gene>
    <name evidence="8" type="ORF">P43SY_006709</name>
</gene>
<accession>A0AAD5QEN2</accession>
<dbReference type="InterPro" id="IPR001849">
    <property type="entry name" value="PH_domain"/>
</dbReference>
<dbReference type="SMART" id="SM00064">
    <property type="entry name" value="FYVE"/>
    <property type="match status" value="1"/>
</dbReference>
<dbReference type="PROSITE" id="PS50003">
    <property type="entry name" value="PH_DOMAIN"/>
    <property type="match status" value="1"/>
</dbReference>
<dbReference type="InterPro" id="IPR000306">
    <property type="entry name" value="Znf_FYVE"/>
</dbReference>
<feature type="region of interest" description="Disordered" evidence="5">
    <location>
        <begin position="923"/>
        <end position="960"/>
    </location>
</feature>
<feature type="region of interest" description="Disordered" evidence="5">
    <location>
        <begin position="1293"/>
        <end position="1330"/>
    </location>
</feature>
<proteinExistence type="predicted"/>
<evidence type="ECO:0000259" key="6">
    <source>
        <dbReference type="PROSITE" id="PS50003"/>
    </source>
</evidence>
<feature type="compositionally biased region" description="Low complexity" evidence="5">
    <location>
        <begin position="1217"/>
        <end position="1226"/>
    </location>
</feature>
<evidence type="ECO:0000259" key="7">
    <source>
        <dbReference type="PROSITE" id="PS50178"/>
    </source>
</evidence>
<feature type="region of interest" description="Disordered" evidence="5">
    <location>
        <begin position="142"/>
        <end position="164"/>
    </location>
</feature>
<keyword evidence="9" id="KW-1185">Reference proteome</keyword>
<dbReference type="PANTHER" id="PTHR23164:SF30">
    <property type="entry name" value="EARLY ENDOSOME ANTIGEN 1"/>
    <property type="match status" value="1"/>
</dbReference>
<dbReference type="PROSITE" id="PS50178">
    <property type="entry name" value="ZF_FYVE"/>
    <property type="match status" value="1"/>
</dbReference>
<feature type="compositionally biased region" description="Low complexity" evidence="5">
    <location>
        <begin position="264"/>
        <end position="275"/>
    </location>
</feature>
<dbReference type="SUPFAM" id="SSF57903">
    <property type="entry name" value="FYVE/PHD zinc finger"/>
    <property type="match status" value="1"/>
</dbReference>
<dbReference type="InterPro" id="IPR017455">
    <property type="entry name" value="Znf_FYVE-rel"/>
</dbReference>
<comment type="caution">
    <text evidence="8">The sequence shown here is derived from an EMBL/GenBank/DDBJ whole genome shotgun (WGS) entry which is preliminary data.</text>
</comment>
<evidence type="ECO:0000256" key="4">
    <source>
        <dbReference type="PROSITE-ProRule" id="PRU00091"/>
    </source>
</evidence>
<evidence type="ECO:0000256" key="5">
    <source>
        <dbReference type="SAM" id="MobiDB-lite"/>
    </source>
</evidence>
<reference evidence="8" key="1">
    <citation type="submission" date="2021-12" db="EMBL/GenBank/DDBJ databases">
        <title>Prjna785345.</title>
        <authorList>
            <person name="Rujirawat T."/>
            <person name="Krajaejun T."/>
        </authorList>
    </citation>
    <scope>NUCLEOTIDE SEQUENCE</scope>
    <source>
        <strain evidence="8">Pi057C3</strain>
    </source>
</reference>
<dbReference type="Pfam" id="PF01363">
    <property type="entry name" value="FYVE"/>
    <property type="match status" value="1"/>
</dbReference>
<evidence type="ECO:0000313" key="8">
    <source>
        <dbReference type="EMBL" id="KAJ0409212.1"/>
    </source>
</evidence>
<dbReference type="InterPro" id="IPR013083">
    <property type="entry name" value="Znf_RING/FYVE/PHD"/>
</dbReference>
<feature type="region of interest" description="Disordered" evidence="5">
    <location>
        <begin position="1200"/>
        <end position="1226"/>
    </location>
</feature>
<evidence type="ECO:0008006" key="10">
    <source>
        <dbReference type="Google" id="ProtNLM"/>
    </source>
</evidence>
<feature type="domain" description="FYVE-type" evidence="7">
    <location>
        <begin position="1141"/>
        <end position="1192"/>
    </location>
</feature>
<feature type="compositionally biased region" description="Polar residues" evidence="5">
    <location>
        <begin position="1200"/>
        <end position="1209"/>
    </location>
</feature>
<evidence type="ECO:0000313" key="9">
    <source>
        <dbReference type="Proteomes" id="UP001209570"/>
    </source>
</evidence>
<dbReference type="EMBL" id="JAKCXM010000005">
    <property type="protein sequence ID" value="KAJ0409212.1"/>
    <property type="molecule type" value="Genomic_DNA"/>
</dbReference>